<sequence length="473" mass="48927">MMNRLTAVSVALLSAFAFNPAHAAPTCASSTAIDGTPMLICAEPGSVPVSDSRDALQVQVQAGAGITSTNRNTAALDLRGAGQQVSNAGRIENTDTRNNGYAIAVNGANANIVNSGVISSGDRAIEVLGGTGGMRVENTGEILARRQAVRSLEGFENAEVINHGLIESRDGRALQLRGDGARVINHGTLIGGEEVVEARGNFYMENYGTVLLRDGINDEDGVQFASGEIHNWGLIQGSDDGVDIDEGLVRNYATGRIISTGDTGSGVDIDPEFDNGVDPIRPSGPLTIINEGYIEGPRAIGADPAAQSNVDIINSGTLVGRSGAAIELAPGQGDSTLTLTGGSEIFGDVFFGAGNDGVFIDSLGAAGVLSAGVIDGGLGINSVRFVSYALSDLLSFVYEDERVELSFMTAFGKVSGAFRNFSQWDFGVDDARFDTLTLASRFDGSNAVPAPATLPLLLGALGGLCLVGLRRRG</sequence>
<feature type="chain" id="PRO_5046479575" evidence="2">
    <location>
        <begin position="24"/>
        <end position="473"/>
    </location>
</feature>
<evidence type="ECO:0000313" key="4">
    <source>
        <dbReference type="Proteomes" id="UP001597158"/>
    </source>
</evidence>
<evidence type="ECO:0000313" key="3">
    <source>
        <dbReference type="EMBL" id="MFD1264124.1"/>
    </source>
</evidence>
<keyword evidence="2" id="KW-0732">Signal</keyword>
<dbReference type="EMBL" id="JBHTMC010000024">
    <property type="protein sequence ID" value="MFD1264124.1"/>
    <property type="molecule type" value="Genomic_DNA"/>
</dbReference>
<dbReference type="RefSeq" id="WP_277831184.1">
    <property type="nucleotide sequence ID" value="NZ_JARQZE010000002.1"/>
</dbReference>
<gene>
    <name evidence="3" type="ORF">ACFQ4M_11065</name>
</gene>
<organism evidence="3 4">
    <name type="scientific">Thauera mechernichensis</name>
    <dbReference type="NCBI Taxonomy" id="82788"/>
    <lineage>
        <taxon>Bacteria</taxon>
        <taxon>Pseudomonadati</taxon>
        <taxon>Pseudomonadota</taxon>
        <taxon>Betaproteobacteria</taxon>
        <taxon>Rhodocyclales</taxon>
        <taxon>Zoogloeaceae</taxon>
        <taxon>Thauera</taxon>
    </lineage>
</organism>
<accession>A0ABW3WG85</accession>
<protein>
    <submittedName>
        <fullName evidence="3">Uncharacterized protein</fullName>
    </submittedName>
</protein>
<name>A0ABW3WG85_9RHOO</name>
<dbReference type="Proteomes" id="UP001597158">
    <property type="component" value="Unassembled WGS sequence"/>
</dbReference>
<evidence type="ECO:0000256" key="2">
    <source>
        <dbReference type="SAM" id="SignalP"/>
    </source>
</evidence>
<comment type="caution">
    <text evidence="3">The sequence shown here is derived from an EMBL/GenBank/DDBJ whole genome shotgun (WGS) entry which is preliminary data.</text>
</comment>
<keyword evidence="1" id="KW-0812">Transmembrane</keyword>
<reference evidence="4" key="1">
    <citation type="journal article" date="2019" name="Int. J. Syst. Evol. Microbiol.">
        <title>The Global Catalogue of Microorganisms (GCM) 10K type strain sequencing project: providing services to taxonomists for standard genome sequencing and annotation.</title>
        <authorList>
            <consortium name="The Broad Institute Genomics Platform"/>
            <consortium name="The Broad Institute Genome Sequencing Center for Infectious Disease"/>
            <person name="Wu L."/>
            <person name="Ma J."/>
        </authorList>
    </citation>
    <scope>NUCLEOTIDE SEQUENCE [LARGE SCALE GENOMIC DNA]</scope>
    <source>
        <strain evidence="4">CCUG 48884</strain>
    </source>
</reference>
<keyword evidence="4" id="KW-1185">Reference proteome</keyword>
<keyword evidence="1" id="KW-1133">Transmembrane helix</keyword>
<proteinExistence type="predicted"/>
<feature type="transmembrane region" description="Helical" evidence="1">
    <location>
        <begin position="448"/>
        <end position="469"/>
    </location>
</feature>
<evidence type="ECO:0000256" key="1">
    <source>
        <dbReference type="SAM" id="Phobius"/>
    </source>
</evidence>
<keyword evidence="1" id="KW-0472">Membrane</keyword>
<feature type="signal peptide" evidence="2">
    <location>
        <begin position="1"/>
        <end position="23"/>
    </location>
</feature>